<dbReference type="Proteomes" id="UP000054324">
    <property type="component" value="Unassembled WGS sequence"/>
</dbReference>
<evidence type="ECO:0000313" key="2">
    <source>
        <dbReference type="EMBL" id="KER29505.1"/>
    </source>
</evidence>
<dbReference type="AlphaFoldDB" id="A0A075A1R8"/>
<dbReference type="RefSeq" id="XP_009166737.1">
    <property type="nucleotide sequence ID" value="XM_009168473.1"/>
</dbReference>
<name>A0A075A1R8_OPIVI</name>
<dbReference type="KEGG" id="ovi:T265_03881"/>
<dbReference type="OrthoDB" id="10047121at2759"/>
<dbReference type="Pfam" id="PF00078">
    <property type="entry name" value="RVT_1"/>
    <property type="match status" value="1"/>
</dbReference>
<dbReference type="CTD" id="20318068"/>
<evidence type="ECO:0000259" key="1">
    <source>
        <dbReference type="PROSITE" id="PS50878"/>
    </source>
</evidence>
<dbReference type="InterPro" id="IPR058912">
    <property type="entry name" value="HTH_animal"/>
</dbReference>
<dbReference type="Pfam" id="PF26215">
    <property type="entry name" value="HTH_animal"/>
    <property type="match status" value="1"/>
</dbReference>
<sequence length="1089" mass="123644">MRINLSILTFSSLNEKNWGSLLRKFRRVRALCTEEADRTAAQIEVKNKLRGSGYPASLIRRQLRRVLIPVEKPNREWIGTAVIPYKPGTSEAIRRILNMANIRVAFQRGNTLRSALVQLKDRLPANRTRDCVYKIKCNDCTKVYIGQTARELYIRVGEHSRKINRPPRNADEYQALLKDSAIAEHALDTGHKIDLENVEVLRRGLRSTSHRLIAEAVEIAKHPSVNRMKGVELASLLCQKRNVAQIKTTDCLPSSSEMMTSQSVPNFFQLIENNYGPCVRKLSSDYVRLARLEANWENHRIFNKRCLKHNIIPTSLLVKPPDTSLVSARIAFSAAKSFLKQRIYLTTRRLSDIRHHSCRLNQDLQTVLSPADFQLLQTKATEVKAIQGQHCKERQIRKFEMLLSKTRISREPMTRPEPPTSYCSVVNLSNRPLSEEERTLLEKGLNFAVSKRVIRAEEIIPSVESVFQKLPSMEAERLRVQLITVLKSQQPGAPNITSAERRALNTLKRVDNIVITKADKGKATVVMNKSDYLQKVKQHLAEGPYREINNANITSIMNKSKAEVGRYLRSVINHLGQGNWYRLYPKSAIQPRLYGLPKIHKPEVPVRPIVDGIGSPPHELARFLAGILKPLTGKSSTYIKNSYDFANKVAGVTVEPDDILVSFDVNSLYTNVPKGDSLEIAKRLLLADTTLSERTQLTVDEIVEGIKACLNLTHFVFDSVVYTQEQGLAMGSPISPVLANIFMEEFEQRALAGFPHPPKIFWRYVDDTFVVMKRDKVNEFYNYLNELSPQIKFSMEIESTSGKLAFLDCMTHKVGGRLKTTVYEKPTDTGAVLNYSSAHPKSVFASIASSMFRRVRALCTEEADRTAAQIEVKNKLRGSGYPASLIRRQLRRVLIPVEKPNREWIGTAVIPYKPGTSEAIRRILNMANIRVAFQRGNTLRSALVQLKDRLPANRTRDCVYKIKCNDCIKVYIGQTARELYIRVGEHSRKINRPPRNADEYQALLKDSAIAEHALDTGHKIDLENVEVLRRGLRSTSHRLIAEAVEIAKHPSVNRMKGVELASVWRTVLAFVSKAKRCPNKNYRLFTKLF</sequence>
<dbReference type="PANTHER" id="PTHR21301">
    <property type="entry name" value="REVERSE TRANSCRIPTASE"/>
    <property type="match status" value="1"/>
</dbReference>
<dbReference type="EMBL" id="KL596677">
    <property type="protein sequence ID" value="KER29505.1"/>
    <property type="molecule type" value="Genomic_DNA"/>
</dbReference>
<dbReference type="SUPFAM" id="SSF56672">
    <property type="entry name" value="DNA/RNA polymerases"/>
    <property type="match status" value="1"/>
</dbReference>
<dbReference type="CDD" id="cd00304">
    <property type="entry name" value="RT_like"/>
    <property type="match status" value="1"/>
</dbReference>
<dbReference type="PANTHER" id="PTHR21301:SF10">
    <property type="entry name" value="REVERSE TRANSCRIPTASE DOMAIN-CONTAINING PROTEIN"/>
    <property type="match status" value="1"/>
</dbReference>
<proteinExistence type="predicted"/>
<keyword evidence="3" id="KW-1185">Reference proteome</keyword>
<protein>
    <recommendedName>
        <fullName evidence="1">Reverse transcriptase domain-containing protein</fullName>
    </recommendedName>
</protein>
<gene>
    <name evidence="2" type="ORF">T265_03881</name>
</gene>
<dbReference type="InterPro" id="IPR043502">
    <property type="entry name" value="DNA/RNA_pol_sf"/>
</dbReference>
<dbReference type="PROSITE" id="PS50878">
    <property type="entry name" value="RT_POL"/>
    <property type="match status" value="1"/>
</dbReference>
<accession>A0A075A1R8</accession>
<feature type="domain" description="Reverse transcriptase" evidence="1">
    <location>
        <begin position="577"/>
        <end position="818"/>
    </location>
</feature>
<dbReference type="GeneID" id="20318068"/>
<evidence type="ECO:0000313" key="3">
    <source>
        <dbReference type="Proteomes" id="UP000054324"/>
    </source>
</evidence>
<dbReference type="CDD" id="cd10442">
    <property type="entry name" value="GIY-YIG_PLEs"/>
    <property type="match status" value="2"/>
</dbReference>
<reference evidence="2 3" key="1">
    <citation type="submission" date="2013-11" db="EMBL/GenBank/DDBJ databases">
        <title>Opisthorchis viverrini - life in the bile duct.</title>
        <authorList>
            <person name="Young N.D."/>
            <person name="Nagarajan N."/>
            <person name="Lin S.J."/>
            <person name="Korhonen P.K."/>
            <person name="Jex A.R."/>
            <person name="Hall R.S."/>
            <person name="Safavi-Hemami H."/>
            <person name="Kaewkong W."/>
            <person name="Bertrand D."/>
            <person name="Gao S."/>
            <person name="Seet Q."/>
            <person name="Wongkham S."/>
            <person name="Teh B.T."/>
            <person name="Wongkham C."/>
            <person name="Intapan P.M."/>
            <person name="Maleewong W."/>
            <person name="Yang X."/>
            <person name="Hu M."/>
            <person name="Wang Z."/>
            <person name="Hofmann A."/>
            <person name="Sternberg P.W."/>
            <person name="Tan P."/>
            <person name="Wang J."/>
            <person name="Gasser R.B."/>
        </authorList>
    </citation>
    <scope>NUCLEOTIDE SEQUENCE [LARGE SCALE GENOMIC DNA]</scope>
</reference>
<organism evidence="2 3">
    <name type="scientific">Opisthorchis viverrini</name>
    <name type="common">Southeast Asian liver fluke</name>
    <dbReference type="NCBI Taxonomy" id="6198"/>
    <lineage>
        <taxon>Eukaryota</taxon>
        <taxon>Metazoa</taxon>
        <taxon>Spiralia</taxon>
        <taxon>Lophotrochozoa</taxon>
        <taxon>Platyhelminthes</taxon>
        <taxon>Trematoda</taxon>
        <taxon>Digenea</taxon>
        <taxon>Opisthorchiida</taxon>
        <taxon>Opisthorchiata</taxon>
        <taxon>Opisthorchiidae</taxon>
        <taxon>Opisthorchis</taxon>
    </lineage>
</organism>
<dbReference type="InterPro" id="IPR000477">
    <property type="entry name" value="RT_dom"/>
</dbReference>